<feature type="transmembrane region" description="Helical" evidence="3">
    <location>
        <begin position="207"/>
        <end position="229"/>
    </location>
</feature>
<keyword evidence="3" id="KW-0472">Membrane</keyword>
<accession>A0A8X7X0C9</accession>
<feature type="compositionally biased region" description="Acidic residues" evidence="2">
    <location>
        <begin position="265"/>
        <end position="274"/>
    </location>
</feature>
<dbReference type="PROSITE" id="PS51257">
    <property type="entry name" value="PROKAR_LIPOPROTEIN"/>
    <property type="match status" value="1"/>
</dbReference>
<dbReference type="Pfam" id="PF00020">
    <property type="entry name" value="TNFR_c6"/>
    <property type="match status" value="2"/>
</dbReference>
<evidence type="ECO:0000313" key="6">
    <source>
        <dbReference type="EMBL" id="KAG2458841.1"/>
    </source>
</evidence>
<comment type="caution">
    <text evidence="6">The sequence shown here is derived from an EMBL/GenBank/DDBJ whole genome shotgun (WGS) entry which is preliminary data.</text>
</comment>
<feature type="signal peptide" evidence="4">
    <location>
        <begin position="1"/>
        <end position="21"/>
    </location>
</feature>
<proteinExistence type="predicted"/>
<dbReference type="InterPro" id="IPR001368">
    <property type="entry name" value="TNFR/NGFR_Cys_rich_reg"/>
</dbReference>
<feature type="non-terminal residue" evidence="6">
    <location>
        <position position="283"/>
    </location>
</feature>
<feature type="repeat" description="TNFR-Cys" evidence="1">
    <location>
        <begin position="63"/>
        <end position="102"/>
    </location>
</feature>
<dbReference type="SMART" id="SM00208">
    <property type="entry name" value="TNFR"/>
    <property type="match status" value="2"/>
</dbReference>
<dbReference type="PANTHER" id="PTHR47139">
    <property type="entry name" value="TUMOR NECROSIS FACTOR RECEPTOR SUPERFAMILY MEMBER 9"/>
    <property type="match status" value="1"/>
</dbReference>
<feature type="disulfide bond" evidence="1">
    <location>
        <begin position="84"/>
        <end position="102"/>
    </location>
</feature>
<evidence type="ECO:0000313" key="7">
    <source>
        <dbReference type="Proteomes" id="UP000886611"/>
    </source>
</evidence>
<feature type="region of interest" description="Disordered" evidence="2">
    <location>
        <begin position="255"/>
        <end position="283"/>
    </location>
</feature>
<organism evidence="6 7">
    <name type="scientific">Polypterus senegalus</name>
    <name type="common">Senegal bichir</name>
    <dbReference type="NCBI Taxonomy" id="55291"/>
    <lineage>
        <taxon>Eukaryota</taxon>
        <taxon>Metazoa</taxon>
        <taxon>Chordata</taxon>
        <taxon>Craniata</taxon>
        <taxon>Vertebrata</taxon>
        <taxon>Euteleostomi</taxon>
        <taxon>Actinopterygii</taxon>
        <taxon>Polypteriformes</taxon>
        <taxon>Polypteridae</taxon>
        <taxon>Polypterus</taxon>
    </lineage>
</organism>
<dbReference type="PROSITE" id="PS50050">
    <property type="entry name" value="TNFR_NGFR_2"/>
    <property type="match status" value="1"/>
</dbReference>
<dbReference type="SUPFAM" id="SSF57586">
    <property type="entry name" value="TNF receptor-like"/>
    <property type="match status" value="2"/>
</dbReference>
<feature type="chain" id="PRO_5036459233" evidence="4">
    <location>
        <begin position="22"/>
        <end position="283"/>
    </location>
</feature>
<name>A0A8X7X0C9_POLSE</name>
<dbReference type="GO" id="GO:0042127">
    <property type="term" value="P:regulation of cell population proliferation"/>
    <property type="evidence" value="ECO:0007669"/>
    <property type="project" value="TreeGrafter"/>
</dbReference>
<dbReference type="Gene3D" id="2.10.50.10">
    <property type="entry name" value="Tumor Necrosis Factor Receptor, subunit A, domain 2"/>
    <property type="match status" value="2"/>
</dbReference>
<feature type="disulfide bond" evidence="1">
    <location>
        <begin position="81"/>
        <end position="94"/>
    </location>
</feature>
<protein>
    <submittedName>
        <fullName evidence="6">TNR9 factor</fullName>
    </submittedName>
</protein>
<evidence type="ECO:0000256" key="2">
    <source>
        <dbReference type="SAM" id="MobiDB-lite"/>
    </source>
</evidence>
<dbReference type="Proteomes" id="UP000886611">
    <property type="component" value="Unassembled WGS sequence"/>
</dbReference>
<evidence type="ECO:0000256" key="3">
    <source>
        <dbReference type="SAM" id="Phobius"/>
    </source>
</evidence>
<dbReference type="PROSITE" id="PS00652">
    <property type="entry name" value="TNFR_NGFR_1"/>
    <property type="match status" value="1"/>
</dbReference>
<feature type="compositionally biased region" description="Basic and acidic residues" evidence="2">
    <location>
        <begin position="255"/>
        <end position="264"/>
    </location>
</feature>
<dbReference type="PANTHER" id="PTHR47139:SF1">
    <property type="entry name" value="TUMOR NECROSIS FACTOR RECEPTOR SUPERFAMILY MEMBER 9"/>
    <property type="match status" value="1"/>
</dbReference>
<sequence>MKIFTALLPLAICGVFLSCRALDTCDSWEPDRSNINNVCCKLCSAGFRHTGVCGPEPSTLCVPCRSGTFNIDPESSSCSRCRSCNGKLTYKELCTTTRNSVCTCVEGFKCVDEECSRCIKQCGKGEETFESSCKKCDSGTFNDQVDGICKPWKKRCRNGEIIKQNGTAESDVLCEPIQTTPSTTTTPVTAIPVVVTKKPNTPAGLEMAALLIAASVTVIVILVLLMMFFARHIYKNKGADLPVAKTPVVQVAQEEDTRSCRCPEEEQGDSEDSSETCSKLLLA</sequence>
<keyword evidence="3" id="KW-1133">Transmembrane helix</keyword>
<evidence type="ECO:0000256" key="4">
    <source>
        <dbReference type="SAM" id="SignalP"/>
    </source>
</evidence>
<keyword evidence="1" id="KW-1015">Disulfide bond</keyword>
<dbReference type="OrthoDB" id="9423210at2759"/>
<feature type="non-terminal residue" evidence="6">
    <location>
        <position position="1"/>
    </location>
</feature>
<evidence type="ECO:0000256" key="1">
    <source>
        <dbReference type="PROSITE-ProRule" id="PRU00206"/>
    </source>
</evidence>
<feature type="domain" description="TNFR-Cys" evidence="5">
    <location>
        <begin position="63"/>
        <end position="102"/>
    </location>
</feature>
<keyword evidence="3" id="KW-0812">Transmembrane</keyword>
<keyword evidence="7" id="KW-1185">Reference proteome</keyword>
<comment type="caution">
    <text evidence="1">Lacks conserved residue(s) required for the propagation of feature annotation.</text>
</comment>
<dbReference type="EMBL" id="JAATIS010005477">
    <property type="protein sequence ID" value="KAG2458841.1"/>
    <property type="molecule type" value="Genomic_DNA"/>
</dbReference>
<dbReference type="GO" id="GO:0038023">
    <property type="term" value="F:signaling receptor activity"/>
    <property type="evidence" value="ECO:0007669"/>
    <property type="project" value="TreeGrafter"/>
</dbReference>
<keyword evidence="4" id="KW-0732">Signal</keyword>
<gene>
    <name evidence="6" type="primary">Tnfrsf9</name>
    <name evidence="6" type="ORF">GTO96_0019210</name>
</gene>
<dbReference type="AlphaFoldDB" id="A0A8X7X0C9"/>
<evidence type="ECO:0000259" key="5">
    <source>
        <dbReference type="PROSITE" id="PS50050"/>
    </source>
</evidence>
<reference evidence="6 7" key="1">
    <citation type="journal article" date="2021" name="Cell">
        <title>Tracing the genetic footprints of vertebrate landing in non-teleost ray-finned fishes.</title>
        <authorList>
            <person name="Bi X."/>
            <person name="Wang K."/>
            <person name="Yang L."/>
            <person name="Pan H."/>
            <person name="Jiang H."/>
            <person name="Wei Q."/>
            <person name="Fang M."/>
            <person name="Yu H."/>
            <person name="Zhu C."/>
            <person name="Cai Y."/>
            <person name="He Y."/>
            <person name="Gan X."/>
            <person name="Zeng H."/>
            <person name="Yu D."/>
            <person name="Zhu Y."/>
            <person name="Jiang H."/>
            <person name="Qiu Q."/>
            <person name="Yang H."/>
            <person name="Zhang Y.E."/>
            <person name="Wang W."/>
            <person name="Zhu M."/>
            <person name="He S."/>
            <person name="Zhang G."/>
        </authorList>
    </citation>
    <scope>NUCLEOTIDE SEQUENCE [LARGE SCALE GENOMIC DNA]</scope>
    <source>
        <strain evidence="6">Bchr_013</strain>
    </source>
</reference>